<evidence type="ECO:0000313" key="2">
    <source>
        <dbReference type="Proteomes" id="UP000265566"/>
    </source>
</evidence>
<comment type="caution">
    <text evidence="1">The sequence shown here is derived from an EMBL/GenBank/DDBJ whole genome shotgun (WGS) entry which is preliminary data.</text>
</comment>
<organism evidence="1 2">
    <name type="scientific">Medicago truncatula</name>
    <name type="common">Barrel medic</name>
    <name type="synonym">Medicago tribuloides</name>
    <dbReference type="NCBI Taxonomy" id="3880"/>
    <lineage>
        <taxon>Eukaryota</taxon>
        <taxon>Viridiplantae</taxon>
        <taxon>Streptophyta</taxon>
        <taxon>Embryophyta</taxon>
        <taxon>Tracheophyta</taxon>
        <taxon>Spermatophyta</taxon>
        <taxon>Magnoliopsida</taxon>
        <taxon>eudicotyledons</taxon>
        <taxon>Gunneridae</taxon>
        <taxon>Pentapetalae</taxon>
        <taxon>rosids</taxon>
        <taxon>fabids</taxon>
        <taxon>Fabales</taxon>
        <taxon>Fabaceae</taxon>
        <taxon>Papilionoideae</taxon>
        <taxon>50 kb inversion clade</taxon>
        <taxon>NPAAA clade</taxon>
        <taxon>Hologalegina</taxon>
        <taxon>IRL clade</taxon>
        <taxon>Trifolieae</taxon>
        <taxon>Medicago</taxon>
    </lineage>
</organism>
<sequence>MSCTPFTRSWHLWATTTSTSSTKCICTKTPRIKISSWLSSRLALLTIS</sequence>
<reference evidence="2" key="1">
    <citation type="journal article" date="2018" name="Nat. Plants">
        <title>Whole-genome landscape of Medicago truncatula symbiotic genes.</title>
        <authorList>
            <person name="Pecrix Y."/>
            <person name="Staton S.E."/>
            <person name="Sallet E."/>
            <person name="Lelandais-Briere C."/>
            <person name="Moreau S."/>
            <person name="Carrere S."/>
            <person name="Blein T."/>
            <person name="Jardinaud M.F."/>
            <person name="Latrasse D."/>
            <person name="Zouine M."/>
            <person name="Zahm M."/>
            <person name="Kreplak J."/>
            <person name="Mayjonade B."/>
            <person name="Satge C."/>
            <person name="Perez M."/>
            <person name="Cauet S."/>
            <person name="Marande W."/>
            <person name="Chantry-Darmon C."/>
            <person name="Lopez-Roques C."/>
            <person name="Bouchez O."/>
            <person name="Berard A."/>
            <person name="Debelle F."/>
            <person name="Munos S."/>
            <person name="Bendahmane A."/>
            <person name="Berges H."/>
            <person name="Niebel A."/>
            <person name="Buitink J."/>
            <person name="Frugier F."/>
            <person name="Benhamed M."/>
            <person name="Crespi M."/>
            <person name="Gouzy J."/>
            <person name="Gamas P."/>
        </authorList>
    </citation>
    <scope>NUCLEOTIDE SEQUENCE [LARGE SCALE GENOMIC DNA]</scope>
    <source>
        <strain evidence="2">cv. Jemalong A17</strain>
    </source>
</reference>
<dbReference type="Proteomes" id="UP000265566">
    <property type="component" value="Chromosome 3"/>
</dbReference>
<gene>
    <name evidence="1" type="ORF">MtrunA17_Chr3g0087181</name>
</gene>
<proteinExistence type="predicted"/>
<dbReference type="Gramene" id="rna14023">
    <property type="protein sequence ID" value="RHN66108.1"/>
    <property type="gene ID" value="gene14023"/>
</dbReference>
<name>A0A396IMY0_MEDTR</name>
<dbReference type="AlphaFoldDB" id="A0A396IMY0"/>
<accession>A0A396IMY0</accession>
<dbReference type="EMBL" id="PSQE01000003">
    <property type="protein sequence ID" value="RHN66108.1"/>
    <property type="molecule type" value="Genomic_DNA"/>
</dbReference>
<protein>
    <submittedName>
        <fullName evidence="1">Uncharacterized protein</fullName>
    </submittedName>
</protein>
<evidence type="ECO:0000313" key="1">
    <source>
        <dbReference type="EMBL" id="RHN66108.1"/>
    </source>
</evidence>